<sequence length="294" mass="31248">MAGRAHTTPAWQQNGDHETMPNAVSASLDENPFVGEGGAYDAVRPAYPDEAVAALLGAVPALGGVVSGQADDAPARGEGAGGMPLAGRLRVADIGAGTGKMSELLARAGAVVDAVEPSEVMRAQASSMPGVTWHEGVAEATGLPDASFDIVVFAQSWHWVDSERAGIEAARILAPGGVLGIVWNQMDVSVPWVHRLTRIMRSGDVHRADRPPMPGGGFAPMRLTQVVWEDVMTPEQVLTLGTTRSSYIRSSEAGRDRMQANLRWYLYRHLGYAPGQGVTIPYTTLVWVGEREGE</sequence>
<evidence type="ECO:0000259" key="5">
    <source>
        <dbReference type="Pfam" id="PF08241"/>
    </source>
</evidence>
<reference evidence="6" key="1">
    <citation type="submission" date="2020-04" db="EMBL/GenBank/DDBJ databases">
        <title>Deep metagenomics examines the oral microbiome during advanced dental caries in children, revealing novel taxa and co-occurrences with host molecules.</title>
        <authorList>
            <person name="Baker J.L."/>
            <person name="Morton J.T."/>
            <person name="Dinis M."/>
            <person name="Alvarez R."/>
            <person name="Tran N.C."/>
            <person name="Knight R."/>
            <person name="Edlund A."/>
        </authorList>
    </citation>
    <scope>NUCLEOTIDE SEQUENCE</scope>
    <source>
        <strain evidence="6">JCVI_30_bin.13</strain>
    </source>
</reference>
<dbReference type="AlphaFoldDB" id="A0A929WVK3"/>
<dbReference type="PANTHER" id="PTHR44942:SF4">
    <property type="entry name" value="METHYLTRANSFERASE TYPE 11 DOMAIN-CONTAINING PROTEIN"/>
    <property type="match status" value="1"/>
</dbReference>
<evidence type="ECO:0000256" key="1">
    <source>
        <dbReference type="ARBA" id="ARBA00008361"/>
    </source>
</evidence>
<comment type="caution">
    <text evidence="6">The sequence shown here is derived from an EMBL/GenBank/DDBJ whole genome shotgun (WGS) entry which is preliminary data.</text>
</comment>
<name>A0A929WVK3_9ACTO</name>
<evidence type="ECO:0000256" key="3">
    <source>
        <dbReference type="ARBA" id="ARBA00022679"/>
    </source>
</evidence>
<dbReference type="InterPro" id="IPR013216">
    <property type="entry name" value="Methyltransf_11"/>
</dbReference>
<dbReference type="InterPro" id="IPR029063">
    <property type="entry name" value="SAM-dependent_MTases_sf"/>
</dbReference>
<protein>
    <submittedName>
        <fullName evidence="6">Class I SAM-dependent methyltransferase</fullName>
    </submittedName>
</protein>
<dbReference type="EMBL" id="JABZGF010000019">
    <property type="protein sequence ID" value="MBF0965861.1"/>
    <property type="molecule type" value="Genomic_DNA"/>
</dbReference>
<dbReference type="PANTHER" id="PTHR44942">
    <property type="entry name" value="METHYLTRANSF_11 DOMAIN-CONTAINING PROTEIN"/>
    <property type="match status" value="1"/>
</dbReference>
<evidence type="ECO:0000256" key="4">
    <source>
        <dbReference type="SAM" id="MobiDB-lite"/>
    </source>
</evidence>
<dbReference type="SUPFAM" id="SSF53335">
    <property type="entry name" value="S-adenosyl-L-methionine-dependent methyltransferases"/>
    <property type="match status" value="1"/>
</dbReference>
<evidence type="ECO:0000313" key="6">
    <source>
        <dbReference type="EMBL" id="MBF0965861.1"/>
    </source>
</evidence>
<evidence type="ECO:0000313" key="7">
    <source>
        <dbReference type="Proteomes" id="UP000759246"/>
    </source>
</evidence>
<evidence type="ECO:0000256" key="2">
    <source>
        <dbReference type="ARBA" id="ARBA00022603"/>
    </source>
</evidence>
<gene>
    <name evidence="6" type="ORF">HXK09_01600</name>
</gene>
<dbReference type="Gene3D" id="3.40.50.150">
    <property type="entry name" value="Vaccinia Virus protein VP39"/>
    <property type="match status" value="1"/>
</dbReference>
<dbReference type="InterPro" id="IPR051052">
    <property type="entry name" value="Diverse_substrate_MTase"/>
</dbReference>
<organism evidence="6 7">
    <name type="scientific">Actinomyces bouchesdurhonensis</name>
    <dbReference type="NCBI Taxonomy" id="1852361"/>
    <lineage>
        <taxon>Bacteria</taxon>
        <taxon>Bacillati</taxon>
        <taxon>Actinomycetota</taxon>
        <taxon>Actinomycetes</taxon>
        <taxon>Actinomycetales</taxon>
        <taxon>Actinomycetaceae</taxon>
        <taxon>Actinomyces</taxon>
    </lineage>
</organism>
<keyword evidence="3" id="KW-0808">Transferase</keyword>
<dbReference type="GO" id="GO:0008757">
    <property type="term" value="F:S-adenosylmethionine-dependent methyltransferase activity"/>
    <property type="evidence" value="ECO:0007669"/>
    <property type="project" value="InterPro"/>
</dbReference>
<comment type="similarity">
    <text evidence="1">Belongs to the methyltransferase superfamily.</text>
</comment>
<dbReference type="Proteomes" id="UP000759246">
    <property type="component" value="Unassembled WGS sequence"/>
</dbReference>
<proteinExistence type="inferred from homology"/>
<feature type="domain" description="Methyltransferase type 11" evidence="5">
    <location>
        <begin position="93"/>
        <end position="179"/>
    </location>
</feature>
<accession>A0A929WVK3</accession>
<dbReference type="CDD" id="cd02440">
    <property type="entry name" value="AdoMet_MTases"/>
    <property type="match status" value="1"/>
</dbReference>
<keyword evidence="2 6" id="KW-0489">Methyltransferase</keyword>
<dbReference type="GO" id="GO:0032259">
    <property type="term" value="P:methylation"/>
    <property type="evidence" value="ECO:0007669"/>
    <property type="project" value="UniProtKB-KW"/>
</dbReference>
<dbReference type="Pfam" id="PF08241">
    <property type="entry name" value="Methyltransf_11"/>
    <property type="match status" value="1"/>
</dbReference>
<feature type="region of interest" description="Disordered" evidence="4">
    <location>
        <begin position="1"/>
        <end position="23"/>
    </location>
</feature>